<name>A0A1I6TY74_9SPHI</name>
<sequence>MKTRMTTQGINTVGCKMNSFIVKYGLYSAYNSHELKLFILNEAIQLSFPHFLTFSQYSIRNEKFNFISL</sequence>
<proteinExistence type="predicted"/>
<organism evidence="1 2">
    <name type="scientific">Sphingobacterium wenxiniae</name>
    <dbReference type="NCBI Taxonomy" id="683125"/>
    <lineage>
        <taxon>Bacteria</taxon>
        <taxon>Pseudomonadati</taxon>
        <taxon>Bacteroidota</taxon>
        <taxon>Sphingobacteriia</taxon>
        <taxon>Sphingobacteriales</taxon>
        <taxon>Sphingobacteriaceae</taxon>
        <taxon>Sphingobacterium</taxon>
    </lineage>
</organism>
<evidence type="ECO:0000313" key="2">
    <source>
        <dbReference type="Proteomes" id="UP000198785"/>
    </source>
</evidence>
<dbReference type="Proteomes" id="UP000198785">
    <property type="component" value="Unassembled WGS sequence"/>
</dbReference>
<evidence type="ECO:0000313" key="1">
    <source>
        <dbReference type="EMBL" id="SFS94199.1"/>
    </source>
</evidence>
<protein>
    <submittedName>
        <fullName evidence="1">Uncharacterized protein</fullName>
    </submittedName>
</protein>
<keyword evidence="2" id="KW-1185">Reference proteome</keyword>
<dbReference type="EMBL" id="FOZZ01000007">
    <property type="protein sequence ID" value="SFS94199.1"/>
    <property type="molecule type" value="Genomic_DNA"/>
</dbReference>
<accession>A0A1I6TY74</accession>
<dbReference type="STRING" id="683125.SAMN05660206_107133"/>
<dbReference type="AlphaFoldDB" id="A0A1I6TY74"/>
<gene>
    <name evidence="1" type="ORF">SAMN05660206_107133</name>
</gene>
<reference evidence="1 2" key="1">
    <citation type="submission" date="2016-10" db="EMBL/GenBank/DDBJ databases">
        <authorList>
            <person name="de Groot N.N."/>
        </authorList>
    </citation>
    <scope>NUCLEOTIDE SEQUENCE [LARGE SCALE GENOMIC DNA]</scope>
    <source>
        <strain evidence="1 2">DSM 22789</strain>
    </source>
</reference>